<evidence type="ECO:0000313" key="1">
    <source>
        <dbReference type="EMBL" id="GAA2018835.1"/>
    </source>
</evidence>
<reference evidence="2" key="1">
    <citation type="journal article" date="2019" name="Int. J. Syst. Evol. Microbiol.">
        <title>The Global Catalogue of Microorganisms (GCM) 10K type strain sequencing project: providing services to taxonomists for standard genome sequencing and annotation.</title>
        <authorList>
            <consortium name="The Broad Institute Genomics Platform"/>
            <consortium name="The Broad Institute Genome Sequencing Center for Infectious Disease"/>
            <person name="Wu L."/>
            <person name="Ma J."/>
        </authorList>
    </citation>
    <scope>NUCLEOTIDE SEQUENCE [LARGE SCALE GENOMIC DNA]</scope>
    <source>
        <strain evidence="2">JCM 14283</strain>
    </source>
</reference>
<dbReference type="SUPFAM" id="SSF48239">
    <property type="entry name" value="Terpenoid cyclases/Protein prenyltransferases"/>
    <property type="match status" value="1"/>
</dbReference>
<comment type="caution">
    <text evidence="1">The sequence shown here is derived from an EMBL/GenBank/DDBJ whole genome shotgun (WGS) entry which is preliminary data.</text>
</comment>
<protein>
    <submittedName>
        <fullName evidence="1">Uncharacterized protein</fullName>
    </submittedName>
</protein>
<dbReference type="RefSeq" id="WP_343986560.1">
    <property type="nucleotide sequence ID" value="NZ_BAAANB010000001.1"/>
</dbReference>
<organism evidence="1 2">
    <name type="scientific">Terrabacter terrae</name>
    <dbReference type="NCBI Taxonomy" id="318434"/>
    <lineage>
        <taxon>Bacteria</taxon>
        <taxon>Bacillati</taxon>
        <taxon>Actinomycetota</taxon>
        <taxon>Actinomycetes</taxon>
        <taxon>Micrococcales</taxon>
        <taxon>Intrasporangiaceae</taxon>
        <taxon>Terrabacter</taxon>
    </lineage>
</organism>
<name>A0ABP5F7V1_9MICO</name>
<keyword evidence="2" id="KW-1185">Reference proteome</keyword>
<proteinExistence type="predicted"/>
<accession>A0ABP5F7V1</accession>
<evidence type="ECO:0000313" key="2">
    <source>
        <dbReference type="Proteomes" id="UP001501285"/>
    </source>
</evidence>
<dbReference type="EMBL" id="BAAANB010000001">
    <property type="protein sequence ID" value="GAA2018835.1"/>
    <property type="molecule type" value="Genomic_DNA"/>
</dbReference>
<gene>
    <name evidence="1" type="ORF">GCM10009740_03460</name>
</gene>
<dbReference type="Gene3D" id="1.50.10.20">
    <property type="match status" value="1"/>
</dbReference>
<dbReference type="InterPro" id="IPR008930">
    <property type="entry name" value="Terpenoid_cyclase/PrenylTrfase"/>
</dbReference>
<dbReference type="Proteomes" id="UP001501285">
    <property type="component" value="Unassembled WGS sequence"/>
</dbReference>
<sequence>MPTPEVLDWLLDGDVAVAYLATRDLLGHEDPRLQQRIATEGVGAALLAGRGPKGHWGRGFYSPKWTSSHYTLLQLREIGCPATEPAAHETVALVLASEKGDDGGINPSSRRRPSDACVNGMFLNYASWFWADGDGLRSVVDFLLRERVADGGFNCRHNRPGADVQHSSVHTTVCVIEGITTYVQSGFHHRRDELEDARASSVEFLLRHRLFRSERTGEVIDAELTRLHHPARWHFDILRGLDALAAAGVSRDTRMDDALDVLRSRRRHDGRWSAGRAYPGRTYVPNERPGEPSRWVTLVAQRVLLAYPD</sequence>